<keyword evidence="2" id="KW-0812">Transmembrane</keyword>
<evidence type="ECO:0000313" key="4">
    <source>
        <dbReference type="Proteomes" id="UP000230605"/>
    </source>
</evidence>
<comment type="caution">
    <text evidence="3">The sequence shown here is derived from an EMBL/GenBank/DDBJ whole genome shotgun (WGS) entry which is preliminary data.</text>
</comment>
<dbReference type="Proteomes" id="UP000230605">
    <property type="component" value="Chromosome 2"/>
</dbReference>
<feature type="compositionally biased region" description="Basic and acidic residues" evidence="1">
    <location>
        <begin position="26"/>
        <end position="39"/>
    </location>
</feature>
<reference evidence="3 4" key="1">
    <citation type="submission" date="2015-10" db="EMBL/GenBank/DDBJ databases">
        <title>The cercosporin biosynthetic gene cluster was horizontally transferred to several fungal lineages and shown to be expanded in Cercospora beticola based on microsynteny with recipient genomes.</title>
        <authorList>
            <person name="De Jonge R."/>
            <person name="Ebert M.K."/>
            <person name="Suttle J.C."/>
            <person name="Jurick Ii W.M."/>
            <person name="Secor G.A."/>
            <person name="Thomma B.P."/>
            <person name="Van De Peer Y."/>
            <person name="Bolton M.D."/>
        </authorList>
    </citation>
    <scope>NUCLEOTIDE SEQUENCE [LARGE SCALE GENOMIC DNA]</scope>
    <source>
        <strain evidence="3 4">09-40</strain>
    </source>
</reference>
<proteinExistence type="predicted"/>
<keyword evidence="2" id="KW-1133">Transmembrane helix</keyword>
<evidence type="ECO:0000313" key="3">
    <source>
        <dbReference type="EMBL" id="PIA97631.1"/>
    </source>
</evidence>
<evidence type="ECO:0000256" key="2">
    <source>
        <dbReference type="SAM" id="Phobius"/>
    </source>
</evidence>
<protein>
    <submittedName>
        <fullName evidence="3">Uncharacterized protein</fullName>
    </submittedName>
</protein>
<sequence>MAVRYESISPESRSYDAGAMAMDSSGSDKEQESEKYEPVEPGRRILTARPWLSTLGMQLASLLWLAPIIALLYLNFKNHEIGQSAWCPGGGSCNNGTYDANPGLAAQNAPKYSKESRDLLGSLQLVAKALEIWFALIALWFVYLFTMRMASKDHGVPVEYLTRAYRLGEFFEIFRPRTWTSLSSKSTTRNTKQSALLWIFWLETKDYVTGQLKEFNAASPPSVSGFLLGQKQRCSDQDVQEKRWSCRSPGSSYRLDYWLVSSIFAGRGIQFSEAPISFASNMTDDQNYRSPVPVWVPNRQLLWEFTYDEMYYKAMQTGTTSLADLNDHFSFDEPISEELYQRYRVFEKAIELENTREGPILGLVANQWPAPEWVQDNDAPPDGVNWIWTTTVDENRQQYENLDWESVPVYNNYTRCIQVGSGWGPNTKNESFTIEHPLMSANSTNDGPEAEIRVYSSDRTAFLSNGTLPSGMDPDCLRPFIDEPVPLGVECDWEQFFTIDNSSITANMSRFANTVELQQRTSNLSTSAIYAIDYMVRRNNTLYVYIPSSSVNQLSFAETRQLPQLGAAIPVDPEWFLATWAVDSGGTIPVNRSTALIGLTFSQAPGIETLAVADTGDFNILQSKLLQSLQYMLTMLDYTVDPAPQTLDRSAEENMDHPPIIFKTRYYTWTYSMSSRTSKFAAAIAIMGMVIAIATTVFAGVDTEHPYRSLTDIVISALEHIPDRSREFRDGEMTRQEAARVRYKVVSSESLVGGLRYEGVDRTAKEVE</sequence>
<keyword evidence="2" id="KW-0472">Membrane</keyword>
<evidence type="ECO:0000256" key="1">
    <source>
        <dbReference type="SAM" id="MobiDB-lite"/>
    </source>
</evidence>
<feature type="region of interest" description="Disordered" evidence="1">
    <location>
        <begin position="1"/>
        <end position="39"/>
    </location>
</feature>
<dbReference type="AlphaFoldDB" id="A0A2G5HYR0"/>
<dbReference type="OrthoDB" id="3630721at2759"/>
<feature type="transmembrane region" description="Helical" evidence="2">
    <location>
        <begin position="125"/>
        <end position="145"/>
    </location>
</feature>
<dbReference type="EMBL" id="LKMD01000102">
    <property type="protein sequence ID" value="PIA97631.1"/>
    <property type="molecule type" value="Genomic_DNA"/>
</dbReference>
<feature type="transmembrane region" description="Helical" evidence="2">
    <location>
        <begin position="51"/>
        <end position="74"/>
    </location>
</feature>
<accession>A0A2G5HYR0</accession>
<feature type="transmembrane region" description="Helical" evidence="2">
    <location>
        <begin position="680"/>
        <end position="701"/>
    </location>
</feature>
<gene>
    <name evidence="3" type="ORF">CB0940_05992</name>
</gene>
<name>A0A2G5HYR0_CERBT</name>
<organism evidence="3 4">
    <name type="scientific">Cercospora beticola</name>
    <name type="common">Sugarbeet leaf spot fungus</name>
    <dbReference type="NCBI Taxonomy" id="122368"/>
    <lineage>
        <taxon>Eukaryota</taxon>
        <taxon>Fungi</taxon>
        <taxon>Dikarya</taxon>
        <taxon>Ascomycota</taxon>
        <taxon>Pezizomycotina</taxon>
        <taxon>Dothideomycetes</taxon>
        <taxon>Dothideomycetidae</taxon>
        <taxon>Mycosphaerellales</taxon>
        <taxon>Mycosphaerellaceae</taxon>
        <taxon>Cercospora</taxon>
    </lineage>
</organism>